<evidence type="ECO:0000313" key="5">
    <source>
        <dbReference type="Proteomes" id="UP000547510"/>
    </source>
</evidence>
<dbReference type="InterPro" id="IPR048846">
    <property type="entry name" value="PaaX-like_central"/>
</dbReference>
<dbReference type="Pfam" id="PF07848">
    <property type="entry name" value="PaaX"/>
    <property type="match status" value="1"/>
</dbReference>
<evidence type="ECO:0000259" key="3">
    <source>
        <dbReference type="Pfam" id="PF20803"/>
    </source>
</evidence>
<dbReference type="PANTHER" id="PTHR30319:SF1">
    <property type="entry name" value="TRANSCRIPTIONAL REPRESSOR PAAX"/>
    <property type="match status" value="1"/>
</dbReference>
<protein>
    <submittedName>
        <fullName evidence="4">Phenylacetic acid degradation operon negative regulatory protein</fullName>
    </submittedName>
</protein>
<keyword evidence="5" id="KW-1185">Reference proteome</keyword>
<dbReference type="Gene3D" id="1.20.58.1460">
    <property type="match status" value="1"/>
</dbReference>
<gene>
    <name evidence="4" type="ORF">FHS29_004651</name>
</gene>
<dbReference type="AlphaFoldDB" id="A0A841CM81"/>
<feature type="domain" description="Transcriptional repressor PaaX-like central Cas2-like" evidence="3">
    <location>
        <begin position="104"/>
        <end position="153"/>
    </location>
</feature>
<dbReference type="InterPro" id="IPR036388">
    <property type="entry name" value="WH-like_DNA-bd_sf"/>
</dbReference>
<organism evidence="4 5">
    <name type="scientific">Saccharothrix tamanrassetensis</name>
    <dbReference type="NCBI Taxonomy" id="1051531"/>
    <lineage>
        <taxon>Bacteria</taxon>
        <taxon>Bacillati</taxon>
        <taxon>Actinomycetota</taxon>
        <taxon>Actinomycetes</taxon>
        <taxon>Pseudonocardiales</taxon>
        <taxon>Pseudonocardiaceae</taxon>
        <taxon>Saccharothrix</taxon>
    </lineage>
</organism>
<evidence type="ECO:0000259" key="2">
    <source>
        <dbReference type="Pfam" id="PF08223"/>
    </source>
</evidence>
<dbReference type="PANTHER" id="PTHR30319">
    <property type="entry name" value="PHENYLACETIC ACID REGULATOR-RELATED TRANSCRIPTIONAL REPRESSOR"/>
    <property type="match status" value="1"/>
</dbReference>
<comment type="caution">
    <text evidence="4">The sequence shown here is derived from an EMBL/GenBank/DDBJ whole genome shotgun (WGS) entry which is preliminary data.</text>
</comment>
<dbReference type="Gene3D" id="3.30.70.2650">
    <property type="match status" value="1"/>
</dbReference>
<evidence type="ECO:0000313" key="4">
    <source>
        <dbReference type="EMBL" id="MBB5958043.1"/>
    </source>
</evidence>
<proteinExistence type="predicted"/>
<dbReference type="Pfam" id="PF08223">
    <property type="entry name" value="PaaX_C"/>
    <property type="match status" value="1"/>
</dbReference>
<accession>A0A841CM81</accession>
<dbReference type="Proteomes" id="UP000547510">
    <property type="component" value="Unassembled WGS sequence"/>
</dbReference>
<feature type="domain" description="Transcriptional repressor PaaX-like C-terminal" evidence="2">
    <location>
        <begin position="216"/>
        <end position="254"/>
    </location>
</feature>
<dbReference type="InterPro" id="IPR012906">
    <property type="entry name" value="PaaX-like_N"/>
</dbReference>
<dbReference type="EMBL" id="JACHJN010000007">
    <property type="protein sequence ID" value="MBB5958043.1"/>
    <property type="molecule type" value="Genomic_DNA"/>
</dbReference>
<dbReference type="GO" id="GO:0006351">
    <property type="term" value="P:DNA-templated transcription"/>
    <property type="evidence" value="ECO:0007669"/>
    <property type="project" value="TreeGrafter"/>
</dbReference>
<dbReference type="RefSeq" id="WP_184693669.1">
    <property type="nucleotide sequence ID" value="NZ_JACHJN010000007.1"/>
</dbReference>
<dbReference type="InterPro" id="IPR013225">
    <property type="entry name" value="PaaX_C"/>
</dbReference>
<reference evidence="4 5" key="1">
    <citation type="submission" date="2020-08" db="EMBL/GenBank/DDBJ databases">
        <title>Genomic Encyclopedia of Type Strains, Phase III (KMG-III): the genomes of soil and plant-associated and newly described type strains.</title>
        <authorList>
            <person name="Whitman W."/>
        </authorList>
    </citation>
    <scope>NUCLEOTIDE SEQUENCE [LARGE SCALE GENOMIC DNA]</scope>
    <source>
        <strain evidence="4 5">CECT 8640</strain>
    </source>
</reference>
<dbReference type="Gene3D" id="1.10.10.10">
    <property type="entry name" value="Winged helix-like DNA-binding domain superfamily/Winged helix DNA-binding domain"/>
    <property type="match status" value="1"/>
</dbReference>
<sequence>MATISGGVRRTGRTSVAPEIALRPLTARSVVLSVLLGAHPPELPVRDLVRIANLFDISDATLRVALTRMVTAGDLARAGSTYRLSDRLVERQRRQDEAIEAGTTDWDGTWEIVAVTATGRGPSERAALRTRMTALRLGELREGMWLRPANLHRTWPPDLAGLTRRFSAVPEADPVDLARGLWDLDGWSGRAAALLRLFGDAGHAAARFTVAAAVVRHLLADPLLPDALLPHPWPADALRVAYRRYRAELVSLSRAARLD</sequence>
<feature type="domain" description="Transcriptional repressor PaaX-like N-terminal" evidence="1">
    <location>
        <begin position="27"/>
        <end position="87"/>
    </location>
</feature>
<name>A0A841CM81_9PSEU</name>
<evidence type="ECO:0000259" key="1">
    <source>
        <dbReference type="Pfam" id="PF07848"/>
    </source>
</evidence>
<dbReference type="Pfam" id="PF20803">
    <property type="entry name" value="PaaX_M"/>
    <property type="match status" value="1"/>
</dbReference>